<evidence type="ECO:0000256" key="2">
    <source>
        <dbReference type="SAM" id="SignalP"/>
    </source>
</evidence>
<proteinExistence type="predicted"/>
<name>A0AAJ2HGT0_9MICO</name>
<gene>
    <name evidence="3" type="ORF">KZC50_01105</name>
</gene>
<feature type="compositionally biased region" description="Low complexity" evidence="1">
    <location>
        <begin position="27"/>
        <end position="39"/>
    </location>
</feature>
<dbReference type="GeneID" id="301456781"/>
<comment type="caution">
    <text evidence="3">The sequence shown here is derived from an EMBL/GenBank/DDBJ whole genome shotgun (WGS) entry which is preliminary data.</text>
</comment>
<evidence type="ECO:0000313" key="4">
    <source>
        <dbReference type="Proteomes" id="UP001183582"/>
    </source>
</evidence>
<evidence type="ECO:0000256" key="1">
    <source>
        <dbReference type="SAM" id="MobiDB-lite"/>
    </source>
</evidence>
<feature type="region of interest" description="Disordered" evidence="1">
    <location>
        <begin position="27"/>
        <end position="84"/>
    </location>
</feature>
<sequence>MGRAVTRRTLISGSLAAMTGSVIAACSPAAPEPTSSPSATPSPSPTPTGNGAAPPAPTSARPATVRSYGPNGTHFPADLPWPGEQAPTELVVDCDWEEIAESVESLSAADVARGVVVRVLPGTLGGNGSGSSSTPVLSALGDPSWERNLLIVPRDGFGSVSIAGEGTRMDGCARLSLFGFVGTGGFTLTECTAMQIGWSRFSALSVTRGGSDLAFYELILGFRQDPEDTVGIRPTEDFEMTNISRFGCVFGPSVKPEGSDAHCDTIQLEGTGSGAFGPLASVDCVDYGSSNAAELVSGQLSQATYEHCLILAGFLPWEVYPLRPGDYRGEPNAFSGGCQDVQLTDSWVSGAIGRVGFTRVENTTLSYAPVSSQQPRDAGTWDVDPGMAQWSRAQIMDLQSVADYEISTLRGVWGW</sequence>
<evidence type="ECO:0000313" key="3">
    <source>
        <dbReference type="EMBL" id="MDS0244205.1"/>
    </source>
</evidence>
<organism evidence="3 4">
    <name type="scientific">Microbacterium aurantiacum</name>
    <dbReference type="NCBI Taxonomy" id="162393"/>
    <lineage>
        <taxon>Bacteria</taxon>
        <taxon>Bacillati</taxon>
        <taxon>Actinomycetota</taxon>
        <taxon>Actinomycetes</taxon>
        <taxon>Micrococcales</taxon>
        <taxon>Microbacteriaceae</taxon>
        <taxon>Microbacterium</taxon>
    </lineage>
</organism>
<dbReference type="Proteomes" id="UP001183582">
    <property type="component" value="Unassembled WGS sequence"/>
</dbReference>
<protein>
    <submittedName>
        <fullName evidence="3">Uncharacterized protein</fullName>
    </submittedName>
</protein>
<reference evidence="3 4" key="1">
    <citation type="submission" date="2021-06" db="EMBL/GenBank/DDBJ databases">
        <title>Genome-based taxonomic framework of Microbacterium strains isolated from marine environment, the description of four new species and reclassification of four preexisting species.</title>
        <authorList>
            <person name="Lee S.D."/>
            <person name="Kim S.-M."/>
            <person name="Byeon Y.-S."/>
            <person name="Yang H.L."/>
            <person name="Kim I.S."/>
        </authorList>
    </citation>
    <scope>NUCLEOTIDE SEQUENCE [LARGE SCALE GENOMIC DNA]</scope>
    <source>
        <strain evidence="3 4">KACC 20514</strain>
    </source>
</reference>
<dbReference type="RefSeq" id="WP_310890294.1">
    <property type="nucleotide sequence ID" value="NZ_BAAAGR010000001.1"/>
</dbReference>
<feature type="chain" id="PRO_5042609021" evidence="2">
    <location>
        <begin position="25"/>
        <end position="415"/>
    </location>
</feature>
<dbReference type="EMBL" id="JAHWXH010000001">
    <property type="protein sequence ID" value="MDS0244205.1"/>
    <property type="molecule type" value="Genomic_DNA"/>
</dbReference>
<feature type="signal peptide" evidence="2">
    <location>
        <begin position="1"/>
        <end position="24"/>
    </location>
</feature>
<dbReference type="AlphaFoldDB" id="A0AAJ2HGT0"/>
<dbReference type="PROSITE" id="PS51257">
    <property type="entry name" value="PROKAR_LIPOPROTEIN"/>
    <property type="match status" value="1"/>
</dbReference>
<accession>A0AAJ2HGT0</accession>
<keyword evidence="2" id="KW-0732">Signal</keyword>
<feature type="compositionally biased region" description="Low complexity" evidence="1">
    <location>
        <begin position="47"/>
        <end position="64"/>
    </location>
</feature>